<organism evidence="2 3">
    <name type="scientific">Xanthomonas sacchari</name>
    <dbReference type="NCBI Taxonomy" id="56458"/>
    <lineage>
        <taxon>Bacteria</taxon>
        <taxon>Pseudomonadati</taxon>
        <taxon>Pseudomonadota</taxon>
        <taxon>Gammaproteobacteria</taxon>
        <taxon>Lysobacterales</taxon>
        <taxon>Lysobacteraceae</taxon>
        <taxon>Xanthomonas</taxon>
    </lineage>
</organism>
<dbReference type="GeneID" id="93877245"/>
<name>A0A2P5Z6K0_9XANT</name>
<keyword evidence="1" id="KW-0812">Transmembrane</keyword>
<evidence type="ECO:0008006" key="4">
    <source>
        <dbReference type="Google" id="ProtNLM"/>
    </source>
</evidence>
<keyword evidence="1" id="KW-0472">Membrane</keyword>
<evidence type="ECO:0000313" key="3">
    <source>
        <dbReference type="Proteomes" id="UP000247346"/>
    </source>
</evidence>
<dbReference type="AlphaFoldDB" id="A0A2P5Z6K0"/>
<dbReference type="OrthoDB" id="5998104at2"/>
<accession>A0A2P5Z6K0</accession>
<dbReference type="EMBL" id="MDEK01000004">
    <property type="protein sequence ID" value="PPU83815.1"/>
    <property type="molecule type" value="Genomic_DNA"/>
</dbReference>
<reference evidence="2 3" key="1">
    <citation type="submission" date="2016-08" db="EMBL/GenBank/DDBJ databases">
        <authorList>
            <person name="Seilhamer J.J."/>
        </authorList>
    </citation>
    <scope>NUCLEOTIDE SEQUENCE [LARGE SCALE GENOMIC DNA]</scope>
    <source>
        <strain evidence="2 3">CFBP4641</strain>
    </source>
</reference>
<comment type="caution">
    <text evidence="2">The sequence shown here is derived from an EMBL/GenBank/DDBJ whole genome shotgun (WGS) entry which is preliminary data.</text>
</comment>
<feature type="transmembrane region" description="Helical" evidence="1">
    <location>
        <begin position="39"/>
        <end position="57"/>
    </location>
</feature>
<feature type="transmembrane region" description="Helical" evidence="1">
    <location>
        <begin position="12"/>
        <end position="33"/>
    </location>
</feature>
<evidence type="ECO:0000256" key="1">
    <source>
        <dbReference type="SAM" id="Phobius"/>
    </source>
</evidence>
<proteinExistence type="predicted"/>
<dbReference type="RefSeq" id="WP_010341548.1">
    <property type="nucleotide sequence ID" value="NZ_CP132343.1"/>
</dbReference>
<feature type="transmembrane region" description="Helical" evidence="1">
    <location>
        <begin position="64"/>
        <end position="83"/>
    </location>
</feature>
<gene>
    <name evidence="2" type="ORF">XsacCFBP4641_05425</name>
</gene>
<dbReference type="Proteomes" id="UP000247346">
    <property type="component" value="Unassembled WGS sequence"/>
</dbReference>
<evidence type="ECO:0000313" key="2">
    <source>
        <dbReference type="EMBL" id="PPU83815.1"/>
    </source>
</evidence>
<keyword evidence="1" id="KW-1133">Transmembrane helix</keyword>
<sequence>MTEPRLSPTKTRALSLGLFVFVAVFAAIVWSLLRPYGSVYFFPVHFLVGLGLPFLFYALGANRAAFLAGLGLTVIVLVLFNLWGDQVGGIGPRVFDWAHAVAGILGMLLAYGVFRLSTRVRQRHAR</sequence>
<protein>
    <recommendedName>
        <fullName evidence="4">DUF4175 domain-containing protein</fullName>
    </recommendedName>
</protein>
<feature type="transmembrane region" description="Helical" evidence="1">
    <location>
        <begin position="95"/>
        <end position="114"/>
    </location>
</feature>